<evidence type="ECO:0000256" key="1">
    <source>
        <dbReference type="ARBA" id="ARBA00022857"/>
    </source>
</evidence>
<dbReference type="RefSeq" id="WP_344334488.1">
    <property type="nucleotide sequence ID" value="NZ_BAAAPZ010000002.1"/>
</dbReference>
<keyword evidence="4" id="KW-1185">Reference proteome</keyword>
<dbReference type="InterPro" id="IPR013154">
    <property type="entry name" value="ADH-like_N"/>
</dbReference>
<dbReference type="CDD" id="cd05289">
    <property type="entry name" value="MDR_like_2"/>
    <property type="match status" value="1"/>
</dbReference>
<proteinExistence type="predicted"/>
<accession>A0ABN2WA68</accession>
<organism evidence="3 4">
    <name type="scientific">Brevibacterium salitolerans</name>
    <dbReference type="NCBI Taxonomy" id="1403566"/>
    <lineage>
        <taxon>Bacteria</taxon>
        <taxon>Bacillati</taxon>
        <taxon>Actinomycetota</taxon>
        <taxon>Actinomycetes</taxon>
        <taxon>Micrococcales</taxon>
        <taxon>Brevibacteriaceae</taxon>
        <taxon>Brevibacterium</taxon>
    </lineage>
</organism>
<evidence type="ECO:0000313" key="3">
    <source>
        <dbReference type="EMBL" id="GAA2087707.1"/>
    </source>
</evidence>
<dbReference type="PANTHER" id="PTHR44154:SF1">
    <property type="entry name" value="QUINONE OXIDOREDUCTASE"/>
    <property type="match status" value="1"/>
</dbReference>
<reference evidence="3 4" key="1">
    <citation type="journal article" date="2019" name="Int. J. Syst. Evol. Microbiol.">
        <title>The Global Catalogue of Microorganisms (GCM) 10K type strain sequencing project: providing services to taxonomists for standard genome sequencing and annotation.</title>
        <authorList>
            <consortium name="The Broad Institute Genomics Platform"/>
            <consortium name="The Broad Institute Genome Sequencing Center for Infectious Disease"/>
            <person name="Wu L."/>
            <person name="Ma J."/>
        </authorList>
    </citation>
    <scope>NUCLEOTIDE SEQUENCE [LARGE SCALE GENOMIC DNA]</scope>
    <source>
        <strain evidence="3 4">JCM 15900</strain>
    </source>
</reference>
<dbReference type="SMART" id="SM00829">
    <property type="entry name" value="PKS_ER"/>
    <property type="match status" value="1"/>
</dbReference>
<protein>
    <submittedName>
        <fullName evidence="3">NADP-dependent oxidoreductase</fullName>
    </submittedName>
</protein>
<dbReference type="Pfam" id="PF13602">
    <property type="entry name" value="ADH_zinc_N_2"/>
    <property type="match status" value="1"/>
</dbReference>
<evidence type="ECO:0000313" key="4">
    <source>
        <dbReference type="Proteomes" id="UP001500984"/>
    </source>
</evidence>
<name>A0ABN2WA68_9MICO</name>
<dbReference type="InterPro" id="IPR036291">
    <property type="entry name" value="NAD(P)-bd_dom_sf"/>
</dbReference>
<dbReference type="SUPFAM" id="SSF51735">
    <property type="entry name" value="NAD(P)-binding Rossmann-fold domains"/>
    <property type="match status" value="1"/>
</dbReference>
<dbReference type="InterPro" id="IPR051603">
    <property type="entry name" value="Zinc-ADH_QOR/CCCR"/>
</dbReference>
<dbReference type="Gene3D" id="3.90.180.10">
    <property type="entry name" value="Medium-chain alcohol dehydrogenases, catalytic domain"/>
    <property type="match status" value="1"/>
</dbReference>
<comment type="caution">
    <text evidence="3">The sequence shown here is derived from an EMBL/GenBank/DDBJ whole genome shotgun (WGS) entry which is preliminary data.</text>
</comment>
<keyword evidence="1" id="KW-0521">NADP</keyword>
<dbReference type="InterPro" id="IPR020843">
    <property type="entry name" value="ER"/>
</dbReference>
<gene>
    <name evidence="3" type="ORF">GCM10009823_02260</name>
</gene>
<dbReference type="Gene3D" id="3.40.50.720">
    <property type="entry name" value="NAD(P)-binding Rossmann-like Domain"/>
    <property type="match status" value="1"/>
</dbReference>
<dbReference type="SUPFAM" id="SSF50129">
    <property type="entry name" value="GroES-like"/>
    <property type="match status" value="1"/>
</dbReference>
<dbReference type="Proteomes" id="UP001500984">
    <property type="component" value="Unassembled WGS sequence"/>
</dbReference>
<dbReference type="Pfam" id="PF08240">
    <property type="entry name" value="ADH_N"/>
    <property type="match status" value="1"/>
</dbReference>
<dbReference type="PANTHER" id="PTHR44154">
    <property type="entry name" value="QUINONE OXIDOREDUCTASE"/>
    <property type="match status" value="1"/>
</dbReference>
<dbReference type="InterPro" id="IPR011032">
    <property type="entry name" value="GroES-like_sf"/>
</dbReference>
<evidence type="ECO:0000259" key="2">
    <source>
        <dbReference type="SMART" id="SM00829"/>
    </source>
</evidence>
<sequence length="310" mass="31761">MKAIGYIRNGDPDVLEVLDLPEPVPGPGEILLRVRAAAVNPTDTVRRAGGARAQGDQPPFVPGMDAAGTVEAVGPETDTDLAPGDAVMAIVVPGGAHGAYAEKVAVPAESVVRIPAGASFPEAAALPMNGLTARLALDTLDLPAGSTIAVTGAAGAFGGHAVELAKVDGHTVIADAAEADEELVRSLGADHVVRRGAGFAEAVRALVPAGADGVIDGAVQLDEIVPAAADGATVVTIRGDKGDRARGVRFWSIVVGKYARRRDLLEELRRLAEAGRVRPRVADVLPKEAAAVAHRRLEAGGVRGRLILEF</sequence>
<dbReference type="EMBL" id="BAAAPZ010000002">
    <property type="protein sequence ID" value="GAA2087707.1"/>
    <property type="molecule type" value="Genomic_DNA"/>
</dbReference>
<feature type="domain" description="Enoyl reductase (ER)" evidence="2">
    <location>
        <begin position="10"/>
        <end position="308"/>
    </location>
</feature>